<sequence length="492" mass="55129" precursor="true">MRAIVLALLCVAGCQQPASAQSASERKIPRTWDEGELESWTIPAREPSAYTVHVPSSFYYNIPVAPIYKSYPIYHPEKEPPGYIEWLQKQEPQIVFDASKLHTDREWVAAGKLVFEDPRGSVPVGIFRDASWYQQVKIPLTSDGIVPGWRYVVRKRGILEAGSASCSACHSRVMPDGSLLNGPQTNYPAERDAAWDIPSQRNLQDARKYTSGLFGLVFSPGYKSFLVNETAELDVDQIAGIREAIPPGAVLRVGVSVSTPVKIADLVGVRDRRYLDLIARVQHRNIGDMMRYAAFDPGDVVFFSDRKTLPTEMPLRASGLSRFSDEQLFALALYIYSLQPPPNPNRPDKLAKRGQKVFEREGCAGCHTPPLYTNNKLTLAGDFEPPAEHRSRYDILPVRVGTDPRSAMQAMRGTGYYKVPSLKGVWYRGPFEHNASVATLEDWFDARRLRDDYVPTGFKGYGVKTRAVRGHEFGLKLSGEDKRALMSFLRTL</sequence>
<feature type="chain" id="PRO_5004163406" description="Cytochrome c domain-containing protein" evidence="5">
    <location>
        <begin position="21"/>
        <end position="492"/>
    </location>
</feature>
<protein>
    <recommendedName>
        <fullName evidence="6">Cytochrome c domain-containing protein</fullName>
    </recommendedName>
</protein>
<evidence type="ECO:0000256" key="5">
    <source>
        <dbReference type="SAM" id="SignalP"/>
    </source>
</evidence>
<dbReference type="PROSITE" id="PS51007">
    <property type="entry name" value="CYTC"/>
    <property type="match status" value="2"/>
</dbReference>
<organism evidence="7">
    <name type="scientific">Solibacter usitatus (strain Ellin6076)</name>
    <dbReference type="NCBI Taxonomy" id="234267"/>
    <lineage>
        <taxon>Bacteria</taxon>
        <taxon>Pseudomonadati</taxon>
        <taxon>Acidobacteriota</taxon>
        <taxon>Terriglobia</taxon>
        <taxon>Bryobacterales</taxon>
        <taxon>Solibacteraceae</taxon>
        <taxon>Candidatus Solibacter</taxon>
    </lineage>
</organism>
<dbReference type="eggNOG" id="COG1858">
    <property type="taxonomic scope" value="Bacteria"/>
</dbReference>
<evidence type="ECO:0000256" key="2">
    <source>
        <dbReference type="ARBA" id="ARBA00022723"/>
    </source>
</evidence>
<evidence type="ECO:0000259" key="6">
    <source>
        <dbReference type="PROSITE" id="PS51007"/>
    </source>
</evidence>
<dbReference type="HOGENOM" id="CLU_554225_0_0_0"/>
<gene>
    <name evidence="7" type="ordered locus">Acid_4748</name>
</gene>
<dbReference type="PANTHER" id="PTHR30600:SF9">
    <property type="entry name" value="BLR7738 PROTEIN"/>
    <property type="match status" value="1"/>
</dbReference>
<dbReference type="InterPro" id="IPR009056">
    <property type="entry name" value="Cyt_c-like_dom"/>
</dbReference>
<feature type="signal peptide" evidence="5">
    <location>
        <begin position="1"/>
        <end position="20"/>
    </location>
</feature>
<evidence type="ECO:0000256" key="3">
    <source>
        <dbReference type="ARBA" id="ARBA00023004"/>
    </source>
</evidence>
<dbReference type="Gene3D" id="1.10.760.10">
    <property type="entry name" value="Cytochrome c-like domain"/>
    <property type="match status" value="1"/>
</dbReference>
<dbReference type="InterPro" id="IPR051395">
    <property type="entry name" value="Cytochrome_c_Peroxidase/MauG"/>
</dbReference>
<dbReference type="GO" id="GO:0004130">
    <property type="term" value="F:cytochrome-c peroxidase activity"/>
    <property type="evidence" value="ECO:0007669"/>
    <property type="project" value="TreeGrafter"/>
</dbReference>
<keyword evidence="3 4" id="KW-0408">Iron</keyword>
<name>Q01XA8_SOLUE</name>
<dbReference type="GO" id="GO:0046872">
    <property type="term" value="F:metal ion binding"/>
    <property type="evidence" value="ECO:0007669"/>
    <property type="project" value="UniProtKB-KW"/>
</dbReference>
<dbReference type="OrthoDB" id="9772811at2"/>
<keyword evidence="5" id="KW-0732">Signal</keyword>
<keyword evidence="2 4" id="KW-0479">Metal-binding</keyword>
<evidence type="ECO:0000256" key="1">
    <source>
        <dbReference type="ARBA" id="ARBA00022617"/>
    </source>
</evidence>
<reference evidence="7" key="1">
    <citation type="submission" date="2006-10" db="EMBL/GenBank/DDBJ databases">
        <title>Complete sequence of Solibacter usitatus Ellin6076.</title>
        <authorList>
            <consortium name="US DOE Joint Genome Institute"/>
            <person name="Copeland A."/>
            <person name="Lucas S."/>
            <person name="Lapidus A."/>
            <person name="Barry K."/>
            <person name="Detter J.C."/>
            <person name="Glavina del Rio T."/>
            <person name="Hammon N."/>
            <person name="Israni S."/>
            <person name="Dalin E."/>
            <person name="Tice H."/>
            <person name="Pitluck S."/>
            <person name="Thompson L.S."/>
            <person name="Brettin T."/>
            <person name="Bruce D."/>
            <person name="Han C."/>
            <person name="Tapia R."/>
            <person name="Gilna P."/>
            <person name="Schmutz J."/>
            <person name="Larimer F."/>
            <person name="Land M."/>
            <person name="Hauser L."/>
            <person name="Kyrpides N."/>
            <person name="Mikhailova N."/>
            <person name="Janssen P.H."/>
            <person name="Kuske C.R."/>
            <person name="Richardson P."/>
        </authorList>
    </citation>
    <scope>NUCLEOTIDE SEQUENCE</scope>
    <source>
        <strain evidence="7">Ellin6076</strain>
    </source>
</reference>
<dbReference type="EMBL" id="CP000473">
    <property type="protein sequence ID" value="ABJ85707.1"/>
    <property type="molecule type" value="Genomic_DNA"/>
</dbReference>
<dbReference type="KEGG" id="sus:Acid_4748"/>
<accession>Q01XA8</accession>
<dbReference type="GO" id="GO:0009055">
    <property type="term" value="F:electron transfer activity"/>
    <property type="evidence" value="ECO:0007669"/>
    <property type="project" value="InterPro"/>
</dbReference>
<proteinExistence type="predicted"/>
<dbReference type="SUPFAM" id="SSF46626">
    <property type="entry name" value="Cytochrome c"/>
    <property type="match status" value="1"/>
</dbReference>
<dbReference type="InterPro" id="IPR036909">
    <property type="entry name" value="Cyt_c-like_dom_sf"/>
</dbReference>
<evidence type="ECO:0000256" key="4">
    <source>
        <dbReference type="PROSITE-ProRule" id="PRU00433"/>
    </source>
</evidence>
<dbReference type="AlphaFoldDB" id="Q01XA8"/>
<dbReference type="InParanoid" id="Q01XA8"/>
<dbReference type="STRING" id="234267.Acid_4748"/>
<keyword evidence="1 4" id="KW-0349">Heme</keyword>
<dbReference type="GO" id="GO:0020037">
    <property type="term" value="F:heme binding"/>
    <property type="evidence" value="ECO:0007669"/>
    <property type="project" value="InterPro"/>
</dbReference>
<evidence type="ECO:0000313" key="7">
    <source>
        <dbReference type="EMBL" id="ABJ85707.1"/>
    </source>
</evidence>
<feature type="domain" description="Cytochrome c" evidence="6">
    <location>
        <begin position="349"/>
        <end position="492"/>
    </location>
</feature>
<feature type="domain" description="Cytochrome c" evidence="6">
    <location>
        <begin position="106"/>
        <end position="246"/>
    </location>
</feature>
<dbReference type="PANTHER" id="PTHR30600">
    <property type="entry name" value="CYTOCHROME C PEROXIDASE-RELATED"/>
    <property type="match status" value="1"/>
</dbReference>